<proteinExistence type="predicted"/>
<sequence>MRDADNGIVTSLCGSDVMSGSDSSSSRPDLAQGIALDDLADGAMIEGHVGDAAVLLVRRADELFAVGAQCPHYGAPLADGLLEGDTIRCPWHHAAFCLRTGELLRAPALDGLPCWRVERRDGRAVVLDARPAAVPPALNAAGLPVSVVIVGGGAAAIAAAVTLRQEGYPHPVTLLTADADPPYDRPNLSKDYLAGTADADWLPLRAPSFYADHHIDVRCGTRVARIDPARQAVELADGSRVGYGALLLATGAEPNRLTVPGADLPHVCVLRSRADCDALIAKLKTARRCVVVGASFIGLEAAAALRTRGLDVQVVAPDAHPMARVLGDALGSTIQALHESHGVVFHLGATPAQITPDSVTLSTGDVLPADLVVVGIGVHPNVALAQDAGLAVERGVTVDRFLQTSAPGIYAAGDIARWPDPLTGERIRVEHWVVAERQGIVAARNMLGQQRPFDAVPFFWSQHYDLTVNYVGHAEQFDRVEIDGDLGAHDCTIAYWRGNTRLAVATIGRDLDSLKAEAAFEQQIAAA</sequence>
<evidence type="ECO:0000259" key="9">
    <source>
        <dbReference type="PROSITE" id="PS51296"/>
    </source>
</evidence>
<evidence type="ECO:0000256" key="2">
    <source>
        <dbReference type="ARBA" id="ARBA00022630"/>
    </source>
</evidence>
<dbReference type="KEGG" id="bur:Bcep18194_C7008"/>
<dbReference type="EC" id="1.18.1.3" evidence="10"/>
<dbReference type="SUPFAM" id="SSF55424">
    <property type="entry name" value="FAD/NAD-linked reductases, dimerisation (C-terminal) domain"/>
    <property type="match status" value="1"/>
</dbReference>
<dbReference type="PRINTS" id="PR00411">
    <property type="entry name" value="PNDRDTASEI"/>
</dbReference>
<evidence type="ECO:0000256" key="7">
    <source>
        <dbReference type="ARBA" id="ARBA00023004"/>
    </source>
</evidence>
<dbReference type="InterPro" id="IPR017941">
    <property type="entry name" value="Rieske_2Fe-2S"/>
</dbReference>
<feature type="domain" description="Rieske" evidence="9">
    <location>
        <begin position="31"/>
        <end position="126"/>
    </location>
</feature>
<evidence type="ECO:0000256" key="4">
    <source>
        <dbReference type="ARBA" id="ARBA00022723"/>
    </source>
</evidence>
<dbReference type="Pfam" id="PF14759">
    <property type="entry name" value="Reductase_C"/>
    <property type="match status" value="1"/>
</dbReference>
<evidence type="ECO:0000313" key="11">
    <source>
        <dbReference type="Proteomes" id="UP000002705"/>
    </source>
</evidence>
<keyword evidence="3" id="KW-0001">2Fe-2S</keyword>
<comment type="cofactor">
    <cofactor evidence="1">
        <name>FAD</name>
        <dbReference type="ChEBI" id="CHEBI:57692"/>
    </cofactor>
</comment>
<dbReference type="EMBL" id="CP000150">
    <property type="protein sequence ID" value="ABB06054.1"/>
    <property type="molecule type" value="Genomic_DNA"/>
</dbReference>
<dbReference type="Pfam" id="PF07992">
    <property type="entry name" value="Pyr_redox_2"/>
    <property type="match status" value="1"/>
</dbReference>
<dbReference type="PROSITE" id="PS51296">
    <property type="entry name" value="RIESKE"/>
    <property type="match status" value="1"/>
</dbReference>
<dbReference type="GO" id="GO:0008860">
    <property type="term" value="F:ferredoxin-NAD+ reductase activity"/>
    <property type="evidence" value="ECO:0007669"/>
    <property type="project" value="UniProtKB-EC"/>
</dbReference>
<dbReference type="Pfam" id="PF00355">
    <property type="entry name" value="Rieske"/>
    <property type="match status" value="1"/>
</dbReference>
<dbReference type="SUPFAM" id="SSF51905">
    <property type="entry name" value="FAD/NAD(P)-binding domain"/>
    <property type="match status" value="1"/>
</dbReference>
<dbReference type="Proteomes" id="UP000002705">
    <property type="component" value="Chromosome 3"/>
</dbReference>
<evidence type="ECO:0000256" key="8">
    <source>
        <dbReference type="ARBA" id="ARBA00023014"/>
    </source>
</evidence>
<dbReference type="InterPro" id="IPR023753">
    <property type="entry name" value="FAD/NAD-binding_dom"/>
</dbReference>
<keyword evidence="7" id="KW-0408">Iron</keyword>
<reference evidence="10" key="1">
    <citation type="submission" date="2009-01" db="EMBL/GenBank/DDBJ databases">
        <title>Complete sequence of chromosome 3 of Burkholderia sp. 383.</title>
        <authorList>
            <consortium name="US DOE Joint Genome Institute"/>
            <person name="Copeland A."/>
            <person name="Lucas S."/>
            <person name="Lapidus A."/>
            <person name="Barry K."/>
            <person name="Detter J.C."/>
            <person name="Glavina T."/>
            <person name="Hammon N."/>
            <person name="Israni S."/>
            <person name="Pitluck S."/>
            <person name="Chain P."/>
            <person name="Malfatti S."/>
            <person name="Shin M."/>
            <person name="Vergez L."/>
            <person name="Schmutz J."/>
            <person name="Larimer F."/>
            <person name="Land M."/>
            <person name="Kyrpides N."/>
            <person name="Lykidis A."/>
            <person name="Richardson P."/>
        </authorList>
    </citation>
    <scope>NUCLEOTIDE SEQUENCE</scope>
    <source>
        <strain evidence="10">383</strain>
    </source>
</reference>
<evidence type="ECO:0000256" key="6">
    <source>
        <dbReference type="ARBA" id="ARBA00023002"/>
    </source>
</evidence>
<dbReference type="AlphaFoldDB" id="Q39NB2"/>
<dbReference type="CDD" id="cd03478">
    <property type="entry name" value="Rieske_AIFL_N"/>
    <property type="match status" value="1"/>
</dbReference>
<dbReference type="PANTHER" id="PTHR43557">
    <property type="entry name" value="APOPTOSIS-INDUCING FACTOR 1"/>
    <property type="match status" value="1"/>
</dbReference>
<dbReference type="SUPFAM" id="SSF50022">
    <property type="entry name" value="ISP domain"/>
    <property type="match status" value="1"/>
</dbReference>
<keyword evidence="11" id="KW-1185">Reference proteome</keyword>
<evidence type="ECO:0000256" key="3">
    <source>
        <dbReference type="ARBA" id="ARBA00022714"/>
    </source>
</evidence>
<dbReference type="Gene3D" id="2.102.10.10">
    <property type="entry name" value="Rieske [2Fe-2S] iron-sulphur domain"/>
    <property type="match status" value="1"/>
</dbReference>
<dbReference type="InterPro" id="IPR036188">
    <property type="entry name" value="FAD/NAD-bd_sf"/>
</dbReference>
<evidence type="ECO:0000256" key="1">
    <source>
        <dbReference type="ARBA" id="ARBA00001974"/>
    </source>
</evidence>
<dbReference type="PRINTS" id="PR00368">
    <property type="entry name" value="FADPNR"/>
</dbReference>
<dbReference type="Gene3D" id="3.50.50.60">
    <property type="entry name" value="FAD/NAD(P)-binding domain"/>
    <property type="match status" value="2"/>
</dbReference>
<dbReference type="GO" id="GO:0046872">
    <property type="term" value="F:metal ion binding"/>
    <property type="evidence" value="ECO:0007669"/>
    <property type="project" value="UniProtKB-KW"/>
</dbReference>
<gene>
    <name evidence="10" type="ordered locus">Bcep18194_C7008</name>
</gene>
<keyword evidence="5" id="KW-0274">FAD</keyword>
<protein>
    <submittedName>
        <fullName evidence="10">FAD-dependent pyridine nucleotide-disulfide oxidoreductase</fullName>
        <ecNumber evidence="10">1.18.1.3</ecNumber>
    </submittedName>
</protein>
<dbReference type="Gene3D" id="3.30.390.30">
    <property type="match status" value="1"/>
</dbReference>
<keyword evidence="6 10" id="KW-0560">Oxidoreductase</keyword>
<dbReference type="InterPro" id="IPR036922">
    <property type="entry name" value="Rieske_2Fe-2S_sf"/>
</dbReference>
<dbReference type="PANTHER" id="PTHR43557:SF2">
    <property type="entry name" value="RIESKE DOMAIN-CONTAINING PROTEIN-RELATED"/>
    <property type="match status" value="1"/>
</dbReference>
<dbReference type="HOGENOM" id="CLU_003291_4_2_4"/>
<dbReference type="InterPro" id="IPR016156">
    <property type="entry name" value="FAD/NAD-linked_Rdtase_dimer_sf"/>
</dbReference>
<dbReference type="GO" id="GO:0051537">
    <property type="term" value="F:2 iron, 2 sulfur cluster binding"/>
    <property type="evidence" value="ECO:0007669"/>
    <property type="project" value="UniProtKB-KW"/>
</dbReference>
<keyword evidence="4" id="KW-0479">Metal-binding</keyword>
<organism evidence="10 11">
    <name type="scientific">Burkholderia lata (strain ATCC 17760 / DSM 23089 / LMG 22485 / NCIMB 9086 / R18194 / 383)</name>
    <dbReference type="NCBI Taxonomy" id="482957"/>
    <lineage>
        <taxon>Bacteria</taxon>
        <taxon>Pseudomonadati</taxon>
        <taxon>Pseudomonadota</taxon>
        <taxon>Betaproteobacteria</taxon>
        <taxon>Burkholderiales</taxon>
        <taxon>Burkholderiaceae</taxon>
        <taxon>Burkholderia</taxon>
        <taxon>Burkholderia cepacia complex</taxon>
    </lineage>
</organism>
<dbReference type="GO" id="GO:0016651">
    <property type="term" value="F:oxidoreductase activity, acting on NAD(P)H"/>
    <property type="evidence" value="ECO:0007669"/>
    <property type="project" value="TreeGrafter"/>
</dbReference>
<name>Q39NB2_BURL3</name>
<dbReference type="InterPro" id="IPR050446">
    <property type="entry name" value="FAD-oxidoreductase/Apoptosis"/>
</dbReference>
<dbReference type="InterPro" id="IPR028202">
    <property type="entry name" value="Reductase_C"/>
</dbReference>
<dbReference type="PATRIC" id="fig|482957.22.peg.7557"/>
<dbReference type="GO" id="GO:0005737">
    <property type="term" value="C:cytoplasm"/>
    <property type="evidence" value="ECO:0007669"/>
    <property type="project" value="TreeGrafter"/>
</dbReference>
<evidence type="ECO:0000313" key="10">
    <source>
        <dbReference type="EMBL" id="ABB06054.1"/>
    </source>
</evidence>
<keyword evidence="8" id="KW-0411">Iron-sulfur</keyword>
<accession>Q39NB2</accession>
<evidence type="ECO:0000256" key="5">
    <source>
        <dbReference type="ARBA" id="ARBA00022827"/>
    </source>
</evidence>
<keyword evidence="2" id="KW-0285">Flavoprotein</keyword>